<dbReference type="EMBL" id="CP144697">
    <property type="protein sequence ID" value="WVZ15395.1"/>
    <property type="molecule type" value="Genomic_DNA"/>
</dbReference>
<protein>
    <submittedName>
        <fullName evidence="2">Uncharacterized protein</fullName>
    </submittedName>
</protein>
<evidence type="ECO:0000313" key="2">
    <source>
        <dbReference type="EMBL" id="WVZ15395.1"/>
    </source>
</evidence>
<accession>A0AAQ3NT86</accession>
<keyword evidence="3" id="KW-1185">Reference proteome</keyword>
<evidence type="ECO:0000313" key="3">
    <source>
        <dbReference type="Proteomes" id="UP001374535"/>
    </source>
</evidence>
<proteinExistence type="predicted"/>
<reference evidence="2 3" key="1">
    <citation type="journal article" date="2023" name="Life. Sci Alliance">
        <title>Evolutionary insights into 3D genome organization and epigenetic landscape of Vigna mungo.</title>
        <authorList>
            <person name="Junaid A."/>
            <person name="Singh B."/>
            <person name="Bhatia S."/>
        </authorList>
    </citation>
    <scope>NUCLEOTIDE SEQUENCE [LARGE SCALE GENOMIC DNA]</scope>
    <source>
        <strain evidence="2">Urdbean</strain>
    </source>
</reference>
<keyword evidence="1" id="KW-0472">Membrane</keyword>
<feature type="transmembrane region" description="Helical" evidence="1">
    <location>
        <begin position="146"/>
        <end position="167"/>
    </location>
</feature>
<gene>
    <name evidence="2" type="ORF">V8G54_012961</name>
</gene>
<evidence type="ECO:0000256" key="1">
    <source>
        <dbReference type="SAM" id="Phobius"/>
    </source>
</evidence>
<name>A0AAQ3NT86_VIGMU</name>
<sequence length="199" mass="22451">MIILEYPNLGPSLTTNVLNNLPAFPNDTTNLIRWHQQLSSHLVTSIIILITMQVLSNYSVMHLKQSILSRRHVIPTTLNRISLITRAINSNNSLFTTRHSLTNPDLGLGLHPQLLNNLTSSTNNTANLSTRAYISKNRIFRINHKLLSILTVIPPFIWPIIIVRLRVGTLTITTPLATHYSKFSIPTSKSNRQTAFTRV</sequence>
<dbReference type="Proteomes" id="UP001374535">
    <property type="component" value="Chromosome 4"/>
</dbReference>
<feature type="transmembrane region" description="Helical" evidence="1">
    <location>
        <begin position="42"/>
        <end position="61"/>
    </location>
</feature>
<keyword evidence="1" id="KW-0812">Transmembrane</keyword>
<dbReference type="AlphaFoldDB" id="A0AAQ3NT86"/>
<keyword evidence="1" id="KW-1133">Transmembrane helix</keyword>
<organism evidence="2 3">
    <name type="scientific">Vigna mungo</name>
    <name type="common">Black gram</name>
    <name type="synonym">Phaseolus mungo</name>
    <dbReference type="NCBI Taxonomy" id="3915"/>
    <lineage>
        <taxon>Eukaryota</taxon>
        <taxon>Viridiplantae</taxon>
        <taxon>Streptophyta</taxon>
        <taxon>Embryophyta</taxon>
        <taxon>Tracheophyta</taxon>
        <taxon>Spermatophyta</taxon>
        <taxon>Magnoliopsida</taxon>
        <taxon>eudicotyledons</taxon>
        <taxon>Gunneridae</taxon>
        <taxon>Pentapetalae</taxon>
        <taxon>rosids</taxon>
        <taxon>fabids</taxon>
        <taxon>Fabales</taxon>
        <taxon>Fabaceae</taxon>
        <taxon>Papilionoideae</taxon>
        <taxon>50 kb inversion clade</taxon>
        <taxon>NPAAA clade</taxon>
        <taxon>indigoferoid/millettioid clade</taxon>
        <taxon>Phaseoleae</taxon>
        <taxon>Vigna</taxon>
    </lineage>
</organism>